<sequence>MQDGQGALAQTDGTERFRARHGVAEIDSLMAALVRSLVGIEDAGGEFLVSVIEGRRYDIKSWHNWDWTQGVGLYGLARMYERGRDPLVRGHVEHWFRRRFDEPAVTKTINTMAPMLALACLAEWSADDSWHPLLAEWAEWAMHALPRTDEGGFQHVVIDLANDQQLWDDTLMMTVMPLAKIGLLLGRPAYVEEAKRQFMLHVKYLADRATGLWFHGWTFDGRNHLSAALWARGNSWITMAIPDFVELLDLPEGDGLRAFLLATLEAQVAALRACQRADGLWPTILDDPESYGEASATAGIAYGVLKAVRLGLLPADYLATGLRAAEAVIAHVDEQGELTQVSFGTPIFATVEEYKRVPITTMPYGQAMAILALDEVRRLHR</sequence>
<dbReference type="InterPro" id="IPR052043">
    <property type="entry name" value="PolySaccharide_Degr_Enz"/>
</dbReference>
<keyword evidence="2" id="KW-0326">Glycosidase</keyword>
<dbReference type="EC" id="3.2.1.172" evidence="2"/>
<evidence type="ECO:0000313" key="2">
    <source>
        <dbReference type="EMBL" id="NIJ64999.1"/>
    </source>
</evidence>
<dbReference type="Pfam" id="PF07470">
    <property type="entry name" value="Glyco_hydro_88"/>
    <property type="match status" value="1"/>
</dbReference>
<name>A0A7X5UZB6_9SPHN</name>
<comment type="caution">
    <text evidence="2">The sequence shown here is derived from an EMBL/GenBank/DDBJ whole genome shotgun (WGS) entry which is preliminary data.</text>
</comment>
<dbReference type="PANTHER" id="PTHR33886:SF8">
    <property type="entry name" value="UNSATURATED RHAMNOGALACTURONAN HYDROLASE (EUROFUNG)"/>
    <property type="match status" value="1"/>
</dbReference>
<evidence type="ECO:0000256" key="1">
    <source>
        <dbReference type="ARBA" id="ARBA00022801"/>
    </source>
</evidence>
<dbReference type="SUPFAM" id="SSF48208">
    <property type="entry name" value="Six-hairpin glycosidases"/>
    <property type="match status" value="1"/>
</dbReference>
<gene>
    <name evidence="2" type="ORF">FHR20_001930</name>
</gene>
<dbReference type="Proteomes" id="UP000564677">
    <property type="component" value="Unassembled WGS sequence"/>
</dbReference>
<keyword evidence="3" id="KW-1185">Reference proteome</keyword>
<protein>
    <submittedName>
        <fullName evidence="2">Unsaturated rhamnogalacturonyl hydrolase</fullName>
        <ecNumber evidence="2">3.2.1.172</ecNumber>
    </submittedName>
</protein>
<reference evidence="2 3" key="1">
    <citation type="submission" date="2020-03" db="EMBL/GenBank/DDBJ databases">
        <title>Genomic Encyclopedia of Type Strains, Phase IV (KMG-IV): sequencing the most valuable type-strain genomes for metagenomic binning, comparative biology and taxonomic classification.</title>
        <authorList>
            <person name="Goeker M."/>
        </authorList>
    </citation>
    <scope>NUCLEOTIDE SEQUENCE [LARGE SCALE GENOMIC DNA]</scope>
    <source>
        <strain evidence="2 3">DSM 4733</strain>
    </source>
</reference>
<dbReference type="InterPro" id="IPR010905">
    <property type="entry name" value="Glyco_hydro_88"/>
</dbReference>
<dbReference type="InterPro" id="IPR012341">
    <property type="entry name" value="6hp_glycosidase-like_sf"/>
</dbReference>
<dbReference type="GO" id="GO:0102211">
    <property type="term" value="F:unsaturated rhamnogalacturonyl hydrolase activity"/>
    <property type="evidence" value="ECO:0007669"/>
    <property type="project" value="UniProtKB-EC"/>
</dbReference>
<dbReference type="Gene3D" id="1.50.10.10">
    <property type="match status" value="1"/>
</dbReference>
<organism evidence="2 3">
    <name type="scientific">Sphingomonas leidyi</name>
    <dbReference type="NCBI Taxonomy" id="68569"/>
    <lineage>
        <taxon>Bacteria</taxon>
        <taxon>Pseudomonadati</taxon>
        <taxon>Pseudomonadota</taxon>
        <taxon>Alphaproteobacteria</taxon>
        <taxon>Sphingomonadales</taxon>
        <taxon>Sphingomonadaceae</taxon>
        <taxon>Sphingomonas</taxon>
    </lineage>
</organism>
<evidence type="ECO:0000313" key="3">
    <source>
        <dbReference type="Proteomes" id="UP000564677"/>
    </source>
</evidence>
<dbReference type="AlphaFoldDB" id="A0A7X5UZB6"/>
<keyword evidence="1 2" id="KW-0378">Hydrolase</keyword>
<proteinExistence type="predicted"/>
<dbReference type="PANTHER" id="PTHR33886">
    <property type="entry name" value="UNSATURATED RHAMNOGALACTURONAN HYDROLASE (EUROFUNG)"/>
    <property type="match status" value="1"/>
</dbReference>
<accession>A0A7X5UZB6</accession>
<dbReference type="InterPro" id="IPR008928">
    <property type="entry name" value="6-hairpin_glycosidase_sf"/>
</dbReference>
<dbReference type="EMBL" id="JAASQV010000001">
    <property type="protein sequence ID" value="NIJ64999.1"/>
    <property type="molecule type" value="Genomic_DNA"/>
</dbReference>
<dbReference type="RefSeq" id="WP_167299288.1">
    <property type="nucleotide sequence ID" value="NZ_JAASQV010000001.1"/>
</dbReference>
<dbReference type="GO" id="GO:0005975">
    <property type="term" value="P:carbohydrate metabolic process"/>
    <property type="evidence" value="ECO:0007669"/>
    <property type="project" value="InterPro"/>
</dbReference>